<feature type="domain" description="3-hydroxyisobutyrate dehydrogenase-like NAD-binding" evidence="6">
    <location>
        <begin position="164"/>
        <end position="283"/>
    </location>
</feature>
<dbReference type="Gene3D" id="3.40.50.720">
    <property type="entry name" value="NAD(P)-binding Rossmann-like Domain"/>
    <property type="match status" value="1"/>
</dbReference>
<evidence type="ECO:0000256" key="2">
    <source>
        <dbReference type="ARBA" id="ARBA00023002"/>
    </source>
</evidence>
<dbReference type="InterPro" id="IPR008927">
    <property type="entry name" value="6-PGluconate_DH-like_C_sf"/>
</dbReference>
<dbReference type="PANTHER" id="PTHR43060">
    <property type="entry name" value="3-HYDROXYISOBUTYRATE DEHYDROGENASE-LIKE 1, MITOCHONDRIAL-RELATED"/>
    <property type="match status" value="1"/>
</dbReference>
<dbReference type="Pfam" id="PF03446">
    <property type="entry name" value="NAD_binding_2"/>
    <property type="match status" value="1"/>
</dbReference>
<dbReference type="SUPFAM" id="SSF48179">
    <property type="entry name" value="6-phosphogluconate dehydrogenase C-terminal domain-like"/>
    <property type="match status" value="1"/>
</dbReference>
<feature type="active site" evidence="4">
    <location>
        <position position="170"/>
    </location>
</feature>
<dbReference type="Proteomes" id="UP000319897">
    <property type="component" value="Unassembled WGS sequence"/>
</dbReference>
<dbReference type="Pfam" id="PF14833">
    <property type="entry name" value="NAD_binding_11"/>
    <property type="match status" value="1"/>
</dbReference>
<dbReference type="OrthoDB" id="9812907at2"/>
<proteinExistence type="inferred from homology"/>
<dbReference type="RefSeq" id="WP_140929208.1">
    <property type="nucleotide sequence ID" value="NZ_VFSU01000032.1"/>
</dbReference>
<dbReference type="InterPro" id="IPR036291">
    <property type="entry name" value="NAD(P)-bd_dom_sf"/>
</dbReference>
<dbReference type="InterPro" id="IPR002204">
    <property type="entry name" value="3-OH-isobutyrate_DH-rel_CS"/>
</dbReference>
<evidence type="ECO:0000313" key="8">
    <source>
        <dbReference type="Proteomes" id="UP000319897"/>
    </source>
</evidence>
<dbReference type="GO" id="GO:0016054">
    <property type="term" value="P:organic acid catabolic process"/>
    <property type="evidence" value="ECO:0007669"/>
    <property type="project" value="UniProtKB-ARBA"/>
</dbReference>
<dbReference type="PANTHER" id="PTHR43060:SF15">
    <property type="entry name" value="3-HYDROXYISOBUTYRATE DEHYDROGENASE-LIKE 1, MITOCHONDRIAL-RELATED"/>
    <property type="match status" value="1"/>
</dbReference>
<dbReference type="GO" id="GO:0050661">
    <property type="term" value="F:NADP binding"/>
    <property type="evidence" value="ECO:0007669"/>
    <property type="project" value="InterPro"/>
</dbReference>
<comment type="caution">
    <text evidence="7">The sequence shown here is derived from an EMBL/GenBank/DDBJ whole genome shotgun (WGS) entry which is preliminary data.</text>
</comment>
<dbReference type="InterPro" id="IPR029154">
    <property type="entry name" value="HIBADH-like_NADP-bd"/>
</dbReference>
<dbReference type="Gene3D" id="1.10.1040.10">
    <property type="entry name" value="N-(1-d-carboxylethyl)-l-norvaline Dehydrogenase, domain 2"/>
    <property type="match status" value="1"/>
</dbReference>
<evidence type="ECO:0000259" key="5">
    <source>
        <dbReference type="Pfam" id="PF03446"/>
    </source>
</evidence>
<evidence type="ECO:0000256" key="1">
    <source>
        <dbReference type="ARBA" id="ARBA00009080"/>
    </source>
</evidence>
<keyword evidence="3" id="KW-0520">NAD</keyword>
<feature type="domain" description="6-phosphogluconate dehydrogenase NADP-binding" evidence="5">
    <location>
        <begin position="4"/>
        <end position="161"/>
    </location>
</feature>
<dbReference type="InterPro" id="IPR015815">
    <property type="entry name" value="HIBADH-related"/>
</dbReference>
<comment type="similarity">
    <text evidence="1">Belongs to the HIBADH-related family.</text>
</comment>
<reference evidence="7 8" key="1">
    <citation type="submission" date="2019-06" db="EMBL/GenBank/DDBJ databases">
        <authorList>
            <person name="Lee I."/>
            <person name="Jang G.I."/>
            <person name="Hwang C.Y."/>
        </authorList>
    </citation>
    <scope>NUCLEOTIDE SEQUENCE [LARGE SCALE GENOMIC DNA]</scope>
    <source>
        <strain evidence="7 8">PAMC 28131</strain>
    </source>
</reference>
<organism evidence="7 8">
    <name type="scientific">Sandaracinobacter neustonicus</name>
    <dbReference type="NCBI Taxonomy" id="1715348"/>
    <lineage>
        <taxon>Bacteria</taxon>
        <taxon>Pseudomonadati</taxon>
        <taxon>Pseudomonadota</taxon>
        <taxon>Alphaproteobacteria</taxon>
        <taxon>Sphingomonadales</taxon>
        <taxon>Sphingosinicellaceae</taxon>
        <taxon>Sandaracinobacter</taxon>
    </lineage>
</organism>
<keyword evidence="2" id="KW-0560">Oxidoreductase</keyword>
<evidence type="ECO:0000256" key="3">
    <source>
        <dbReference type="ARBA" id="ARBA00023027"/>
    </source>
</evidence>
<dbReference type="EMBL" id="VFSU01000032">
    <property type="protein sequence ID" value="TPE59073.1"/>
    <property type="molecule type" value="Genomic_DNA"/>
</dbReference>
<dbReference type="SUPFAM" id="SSF51735">
    <property type="entry name" value="NAD(P)-binding Rossmann-fold domains"/>
    <property type="match status" value="1"/>
</dbReference>
<dbReference type="AlphaFoldDB" id="A0A501XFH4"/>
<dbReference type="GO" id="GO:0016491">
    <property type="term" value="F:oxidoreductase activity"/>
    <property type="evidence" value="ECO:0007669"/>
    <property type="project" value="UniProtKB-KW"/>
</dbReference>
<dbReference type="InterPro" id="IPR006115">
    <property type="entry name" value="6PGDH_NADP-bd"/>
</dbReference>
<evidence type="ECO:0000313" key="7">
    <source>
        <dbReference type="EMBL" id="TPE59073.1"/>
    </source>
</evidence>
<evidence type="ECO:0000259" key="6">
    <source>
        <dbReference type="Pfam" id="PF14833"/>
    </source>
</evidence>
<keyword evidence="8" id="KW-1185">Reference proteome</keyword>
<dbReference type="PIRSF" id="PIRSF000103">
    <property type="entry name" value="HIBADH"/>
    <property type="match status" value="1"/>
</dbReference>
<name>A0A501XFH4_9SPHN</name>
<dbReference type="PROSITE" id="PS00895">
    <property type="entry name" value="3_HYDROXYISOBUT_DH"/>
    <property type="match status" value="1"/>
</dbReference>
<dbReference type="InterPro" id="IPR013328">
    <property type="entry name" value="6PGD_dom2"/>
</dbReference>
<sequence>MAHIAFVGLGVMGWPMARHLTAAGHEVRVFNRTAEKAARFAAAYGATPCTTVAQAAEGVDALITCVGNDDDVRQVTEGADGGFTTLPDGALFIDHSTASAALAKALAARHPRLNCIDAPVSGGQAGAEAGQLAIMCGGDADAIEAARPILDCYGRRVVRIGPSGHGQLAKMSNQIAIAGLVQALAESLHFAKKAGLDTAALLDAIGQGAAQSWQMDNRARTMVEGRFDFGFAVDLMRKDLGLVLEEARSNGASLPVAALVDQFYADVQKMGGNRDDTSSLIRRLS</sequence>
<accession>A0A501XFH4</accession>
<evidence type="ECO:0000256" key="4">
    <source>
        <dbReference type="PIRSR" id="PIRSR000103-1"/>
    </source>
</evidence>
<protein>
    <submittedName>
        <fullName evidence="7">NAD(P)-dependent oxidoreductase</fullName>
    </submittedName>
</protein>
<gene>
    <name evidence="7" type="ORF">FJQ54_14860</name>
</gene>
<dbReference type="GO" id="GO:0051287">
    <property type="term" value="F:NAD binding"/>
    <property type="evidence" value="ECO:0007669"/>
    <property type="project" value="InterPro"/>
</dbReference>